<name>A0A0C2J897_THEKT</name>
<evidence type="ECO:0000313" key="2">
    <source>
        <dbReference type="Proteomes" id="UP000031668"/>
    </source>
</evidence>
<comment type="caution">
    <text evidence="1">The sequence shown here is derived from an EMBL/GenBank/DDBJ whole genome shotgun (WGS) entry which is preliminary data.</text>
</comment>
<proteinExistence type="predicted"/>
<evidence type="ECO:0000313" key="1">
    <source>
        <dbReference type="EMBL" id="KII65313.1"/>
    </source>
</evidence>
<reference evidence="1 2" key="1">
    <citation type="journal article" date="2014" name="Genome Biol. Evol.">
        <title>The genome of the myxosporean Thelohanellus kitauei shows adaptations to nutrient acquisition within its fish host.</title>
        <authorList>
            <person name="Yang Y."/>
            <person name="Xiong J."/>
            <person name="Zhou Z."/>
            <person name="Huo F."/>
            <person name="Miao W."/>
            <person name="Ran C."/>
            <person name="Liu Y."/>
            <person name="Zhang J."/>
            <person name="Feng J."/>
            <person name="Wang M."/>
            <person name="Wang M."/>
            <person name="Wang L."/>
            <person name="Yao B."/>
        </authorList>
    </citation>
    <scope>NUCLEOTIDE SEQUENCE [LARGE SCALE GENOMIC DNA]</scope>
    <source>
        <strain evidence="1">Wuqing</strain>
    </source>
</reference>
<dbReference type="AlphaFoldDB" id="A0A0C2J897"/>
<organism evidence="1 2">
    <name type="scientific">Thelohanellus kitauei</name>
    <name type="common">Myxosporean</name>
    <dbReference type="NCBI Taxonomy" id="669202"/>
    <lineage>
        <taxon>Eukaryota</taxon>
        <taxon>Metazoa</taxon>
        <taxon>Cnidaria</taxon>
        <taxon>Myxozoa</taxon>
        <taxon>Myxosporea</taxon>
        <taxon>Bivalvulida</taxon>
        <taxon>Platysporina</taxon>
        <taxon>Myxobolidae</taxon>
        <taxon>Thelohanellus</taxon>
    </lineage>
</organism>
<dbReference type="EMBL" id="JWZT01003910">
    <property type="protein sequence ID" value="KII65313.1"/>
    <property type="molecule type" value="Genomic_DNA"/>
</dbReference>
<protein>
    <submittedName>
        <fullName evidence="1">Uncharacterized protein</fullName>
    </submittedName>
</protein>
<dbReference type="Proteomes" id="UP000031668">
    <property type="component" value="Unassembled WGS sequence"/>
</dbReference>
<sequence>MKRFAPRLFPPQKYASCFSFRHSGVVFTIKELGGFVKIALKTQLLQFLEYLLRKTNIYRLFMTGHETDCSSRAISYLLHHDANDVVPSNHGTSFRTPAEHANCDL</sequence>
<accession>A0A0C2J897</accession>
<gene>
    <name evidence="1" type="ORF">RF11_02733</name>
</gene>
<keyword evidence="2" id="KW-1185">Reference proteome</keyword>